<evidence type="ECO:0000313" key="3">
    <source>
        <dbReference type="Proteomes" id="UP000636479"/>
    </source>
</evidence>
<dbReference type="PANTHER" id="PTHR35871">
    <property type="entry name" value="EXPRESSED PROTEIN"/>
    <property type="match status" value="1"/>
</dbReference>
<organism evidence="2 3">
    <name type="scientific">Mycena indigotica</name>
    <dbReference type="NCBI Taxonomy" id="2126181"/>
    <lineage>
        <taxon>Eukaryota</taxon>
        <taxon>Fungi</taxon>
        <taxon>Dikarya</taxon>
        <taxon>Basidiomycota</taxon>
        <taxon>Agaricomycotina</taxon>
        <taxon>Agaricomycetes</taxon>
        <taxon>Agaricomycetidae</taxon>
        <taxon>Agaricales</taxon>
        <taxon>Marasmiineae</taxon>
        <taxon>Mycenaceae</taxon>
        <taxon>Mycena</taxon>
    </lineage>
</organism>
<accession>A0A8H6S8A1</accession>
<feature type="compositionally biased region" description="Polar residues" evidence="1">
    <location>
        <begin position="21"/>
        <end position="37"/>
    </location>
</feature>
<evidence type="ECO:0000313" key="2">
    <source>
        <dbReference type="EMBL" id="KAF7293622.1"/>
    </source>
</evidence>
<evidence type="ECO:0000256" key="1">
    <source>
        <dbReference type="SAM" id="MobiDB-lite"/>
    </source>
</evidence>
<comment type="caution">
    <text evidence="2">The sequence shown here is derived from an EMBL/GenBank/DDBJ whole genome shotgun (WGS) entry which is preliminary data.</text>
</comment>
<dbReference type="Proteomes" id="UP000636479">
    <property type="component" value="Unassembled WGS sequence"/>
</dbReference>
<gene>
    <name evidence="2" type="ORF">MIND_01141500</name>
</gene>
<dbReference type="EMBL" id="JACAZF010000010">
    <property type="protein sequence ID" value="KAF7293622.1"/>
    <property type="molecule type" value="Genomic_DNA"/>
</dbReference>
<dbReference type="OrthoDB" id="6511194at2759"/>
<dbReference type="GeneID" id="59350469"/>
<name>A0A8H6S8A1_9AGAR</name>
<dbReference type="PANTHER" id="PTHR35871:SF1">
    <property type="entry name" value="CXC1-LIKE CYSTEINE CLUSTER ASSOCIATED WITH KDZ TRANSPOSASES DOMAIN-CONTAINING PROTEIN"/>
    <property type="match status" value="1"/>
</dbReference>
<feature type="region of interest" description="Disordered" evidence="1">
    <location>
        <begin position="1"/>
        <end position="86"/>
    </location>
</feature>
<proteinExistence type="predicted"/>
<protein>
    <submittedName>
        <fullName evidence="2">Uncharacterized protein</fullName>
    </submittedName>
</protein>
<keyword evidence="3" id="KW-1185">Reference proteome</keyword>
<reference evidence="2" key="1">
    <citation type="submission" date="2020-05" db="EMBL/GenBank/DDBJ databases">
        <title>Mycena genomes resolve the evolution of fungal bioluminescence.</title>
        <authorList>
            <person name="Tsai I.J."/>
        </authorList>
    </citation>
    <scope>NUCLEOTIDE SEQUENCE</scope>
    <source>
        <strain evidence="2">171206Taipei</strain>
    </source>
</reference>
<dbReference type="RefSeq" id="XP_037215785.1">
    <property type="nucleotide sequence ID" value="XM_037367953.1"/>
</dbReference>
<sequence length="503" mass="57647">MKSFGNAFAFMMRKPKPKQTIRMSQPTPTTQMEVDSTTDCERMEVDSDVEEILSPPVVPPPQSNGHPDSQPNSPSHSTSIGSSPAYPEACMDRVNLAHVRLREMLEAMDTGRVPTDLSLETAADRALNQLHHRDFPSLRRAAELLELTSKNKHHDVVFRTRLAAMLGTLNLFLNPGCNYTWRQASTVIARSQGHATHYARRIRDWLHYFLTHRKLPEHVIGVNDGDSLLDDEDFCAAIKLHLQLVCAKNKHFRAQDIVDFVAGEEMQAKLEAAGVQKRTISVRTARRYKRMDWRFGKRKNGMYVDGHEREDVVAYRTAFVKRWIEEYEPRIIVYDNEGNEAKRPDADTFKLSGKYAGQRFQLIPVTHDESTFYKNDRRKSGWIHASIKAAPEAKGEGDSIMVSDFLVAHWGRLRVPELNWDARLFFRAGKNRDGYFTSIELLEHVENAIDIFEHKTHKFATGLFLFDNAPSHQKRAARCAFRPQNAQRPPCDLDSYTKWSQNA</sequence>
<feature type="compositionally biased region" description="Low complexity" evidence="1">
    <location>
        <begin position="71"/>
        <end position="84"/>
    </location>
</feature>
<dbReference type="AlphaFoldDB" id="A0A8H6S8A1"/>